<dbReference type="PROSITE" id="PS50893">
    <property type="entry name" value="ABC_TRANSPORTER_2"/>
    <property type="match status" value="1"/>
</dbReference>
<evidence type="ECO:0000256" key="5">
    <source>
        <dbReference type="ARBA" id="ARBA00022989"/>
    </source>
</evidence>
<accession>A0ABR7S6E0</accession>
<comment type="caution">
    <text evidence="10">The sequence shown here is derived from an EMBL/GenBank/DDBJ whole genome shotgun (WGS) entry which is preliminary data.</text>
</comment>
<evidence type="ECO:0000256" key="3">
    <source>
        <dbReference type="ARBA" id="ARBA00022741"/>
    </source>
</evidence>
<keyword evidence="5 7" id="KW-1133">Transmembrane helix</keyword>
<dbReference type="RefSeq" id="WP_187807992.1">
    <property type="nucleotide sequence ID" value="NZ_LZEU01000001.1"/>
</dbReference>
<feature type="domain" description="ABC transporter" evidence="8">
    <location>
        <begin position="331"/>
        <end position="566"/>
    </location>
</feature>
<evidence type="ECO:0000256" key="1">
    <source>
        <dbReference type="ARBA" id="ARBA00004651"/>
    </source>
</evidence>
<evidence type="ECO:0000259" key="9">
    <source>
        <dbReference type="PROSITE" id="PS50929"/>
    </source>
</evidence>
<evidence type="ECO:0000313" key="10">
    <source>
        <dbReference type="EMBL" id="MBC9252539.1"/>
    </source>
</evidence>
<dbReference type="Gene3D" id="3.40.50.300">
    <property type="entry name" value="P-loop containing nucleotide triphosphate hydrolases"/>
    <property type="match status" value="1"/>
</dbReference>
<dbReference type="PANTHER" id="PTHR24221:SF248">
    <property type="entry name" value="ABC TRANSPORTER TRANSMEMBRANE REGION"/>
    <property type="match status" value="1"/>
</dbReference>
<dbReference type="PROSITE" id="PS00211">
    <property type="entry name" value="ABC_TRANSPORTER_1"/>
    <property type="match status" value="1"/>
</dbReference>
<feature type="domain" description="ABC transmembrane type-1" evidence="9">
    <location>
        <begin position="23"/>
        <end position="300"/>
    </location>
</feature>
<dbReference type="InterPro" id="IPR003593">
    <property type="entry name" value="AAA+_ATPase"/>
</dbReference>
<keyword evidence="11" id="KW-1185">Reference proteome</keyword>
<dbReference type="SMART" id="SM00382">
    <property type="entry name" value="AAA"/>
    <property type="match status" value="1"/>
</dbReference>
<feature type="transmembrane region" description="Helical" evidence="7">
    <location>
        <begin position="155"/>
        <end position="174"/>
    </location>
</feature>
<dbReference type="EMBL" id="LZEU01000001">
    <property type="protein sequence ID" value="MBC9252539.1"/>
    <property type="molecule type" value="Genomic_DNA"/>
</dbReference>
<feature type="transmembrane region" description="Helical" evidence="7">
    <location>
        <begin position="21"/>
        <end position="45"/>
    </location>
</feature>
<feature type="transmembrane region" description="Helical" evidence="7">
    <location>
        <begin position="128"/>
        <end position="149"/>
    </location>
</feature>
<proteinExistence type="predicted"/>
<dbReference type="SUPFAM" id="SSF52540">
    <property type="entry name" value="P-loop containing nucleoside triphosphate hydrolases"/>
    <property type="match status" value="1"/>
</dbReference>
<keyword evidence="6 7" id="KW-0472">Membrane</keyword>
<protein>
    <submittedName>
        <fullName evidence="10">Peptidase</fullName>
    </submittedName>
</protein>
<feature type="transmembrane region" description="Helical" evidence="7">
    <location>
        <begin position="57"/>
        <end position="79"/>
    </location>
</feature>
<dbReference type="InterPro" id="IPR017871">
    <property type="entry name" value="ABC_transporter-like_CS"/>
</dbReference>
<dbReference type="PANTHER" id="PTHR24221">
    <property type="entry name" value="ATP-BINDING CASSETTE SUB-FAMILY B"/>
    <property type="match status" value="1"/>
</dbReference>
<keyword evidence="2 7" id="KW-0812">Transmembrane</keyword>
<reference evidence="10 11" key="1">
    <citation type="submission" date="2016-06" db="EMBL/GenBank/DDBJ databases">
        <authorList>
            <person name="Ramos C."/>
            <person name="Pintado A."/>
            <person name="Crespo-Gomez J.I."/>
        </authorList>
    </citation>
    <scope>NUCLEOTIDE SEQUENCE [LARGE SCALE GENOMIC DNA]</scope>
    <source>
        <strain evidence="10 11">AVO110</strain>
    </source>
</reference>
<dbReference type="InterPro" id="IPR003439">
    <property type="entry name" value="ABC_transporter-like_ATP-bd"/>
</dbReference>
<sequence>MRLRLDPKRDIDAALLRYRSLFWVITLFSGVINLLTVVPAIYMMQVFDRVMASRNEMTLLLLTLLALGLFLLSSLVEWVRGQVMIKMSVGIDLDLGERLFGVAFQKSLKEHNANPAQVLGDLNVLRQFLTGSSLIALLDLPWMPIFLIVTGLLHPWLGLFTLLGALILFGLAMWNEHSTRKGLAEANQISVMSAKYVNSTLQNAEVIQAMGMLGNLQRRWAGMQQRLIGAQTGASDQAARISTITRLVRTAWQSLAMGLAMLLILDGKISGGVMMAAGFLISKAMLPAEQAIGSWKQLDSAKASYQRLCQLLDEFPRKIERMSLPAPTGAIRIERLVITPPGSKRPAVNGIDLALAKGEVLAVIGPSASGKSSLARAMVGVWPASHGSVRLDGAEIGQWDSELLGQHIGYLPQDIELFDGTVAENIARFGETNSDQVIEAATLAGIHAMILRFPQGYDTPLGPGGLGLSGGQKQRIALARALYGKPALIVLDEPNSNLDDAGESALVAAIGALRSHGSSVVLVTHRPNVLAVVDKLLVLQDGTQKLFGPRDQVLQALLPANPPASATPTAQTS</sequence>
<organism evidence="10 11">
    <name type="scientific">Aquipseudomonas alcaligenes</name>
    <name type="common">Pseudomonas alcaligenes</name>
    <dbReference type="NCBI Taxonomy" id="43263"/>
    <lineage>
        <taxon>Bacteria</taxon>
        <taxon>Pseudomonadati</taxon>
        <taxon>Pseudomonadota</taxon>
        <taxon>Gammaproteobacteria</taxon>
        <taxon>Pseudomonadales</taxon>
        <taxon>Pseudomonadaceae</taxon>
        <taxon>Aquipseudomonas</taxon>
    </lineage>
</organism>
<gene>
    <name evidence="10" type="ORF">A9179_19920</name>
</gene>
<dbReference type="Pfam" id="PF00664">
    <property type="entry name" value="ABC_membrane"/>
    <property type="match status" value="1"/>
</dbReference>
<dbReference type="InterPro" id="IPR036640">
    <property type="entry name" value="ABC1_TM_sf"/>
</dbReference>
<evidence type="ECO:0000313" key="11">
    <source>
        <dbReference type="Proteomes" id="UP000744555"/>
    </source>
</evidence>
<dbReference type="PROSITE" id="PS50929">
    <property type="entry name" value="ABC_TM1F"/>
    <property type="match status" value="1"/>
</dbReference>
<dbReference type="NCBIfam" id="TIGR01842">
    <property type="entry name" value="type_I_sec_PrtD"/>
    <property type="match status" value="1"/>
</dbReference>
<feature type="transmembrane region" description="Helical" evidence="7">
    <location>
        <begin position="255"/>
        <end position="281"/>
    </location>
</feature>
<dbReference type="InterPro" id="IPR027417">
    <property type="entry name" value="P-loop_NTPase"/>
</dbReference>
<keyword evidence="4" id="KW-0067">ATP-binding</keyword>
<keyword evidence="3" id="KW-0547">Nucleotide-binding</keyword>
<dbReference type="Pfam" id="PF00005">
    <property type="entry name" value="ABC_tran"/>
    <property type="match status" value="1"/>
</dbReference>
<evidence type="ECO:0000256" key="6">
    <source>
        <dbReference type="ARBA" id="ARBA00023136"/>
    </source>
</evidence>
<name>A0ABR7S6E0_AQUAC</name>
<evidence type="ECO:0000256" key="4">
    <source>
        <dbReference type="ARBA" id="ARBA00022840"/>
    </source>
</evidence>
<dbReference type="InterPro" id="IPR010128">
    <property type="entry name" value="ATPase_T1SS_PrtD-like"/>
</dbReference>
<evidence type="ECO:0000256" key="2">
    <source>
        <dbReference type="ARBA" id="ARBA00022692"/>
    </source>
</evidence>
<dbReference type="InterPro" id="IPR011527">
    <property type="entry name" value="ABC1_TM_dom"/>
</dbReference>
<dbReference type="Gene3D" id="1.20.1560.10">
    <property type="entry name" value="ABC transporter type 1, transmembrane domain"/>
    <property type="match status" value="1"/>
</dbReference>
<dbReference type="InterPro" id="IPR039421">
    <property type="entry name" value="Type_1_exporter"/>
</dbReference>
<evidence type="ECO:0000259" key="8">
    <source>
        <dbReference type="PROSITE" id="PS50893"/>
    </source>
</evidence>
<comment type="subcellular location">
    <subcellularLocation>
        <location evidence="1">Cell membrane</location>
        <topology evidence="1">Multi-pass membrane protein</topology>
    </subcellularLocation>
</comment>
<evidence type="ECO:0000256" key="7">
    <source>
        <dbReference type="SAM" id="Phobius"/>
    </source>
</evidence>
<dbReference type="SUPFAM" id="SSF90123">
    <property type="entry name" value="ABC transporter transmembrane region"/>
    <property type="match status" value="1"/>
</dbReference>
<dbReference type="Proteomes" id="UP000744555">
    <property type="component" value="Unassembled WGS sequence"/>
</dbReference>